<dbReference type="Proteomes" id="UP001155241">
    <property type="component" value="Unassembled WGS sequence"/>
</dbReference>
<comment type="similarity">
    <text evidence="1">Belongs to the type-I restriction system S methylase family.</text>
</comment>
<feature type="domain" description="Type I restriction modification DNA specificity" evidence="4">
    <location>
        <begin position="3"/>
        <end position="160"/>
    </location>
</feature>
<reference evidence="5" key="1">
    <citation type="submission" date="2022-06" db="EMBL/GenBank/DDBJ databases">
        <title>Aeoliella straminimaris, a novel planctomycete from sediments.</title>
        <authorList>
            <person name="Vitorino I.R."/>
            <person name="Lage O.M."/>
        </authorList>
    </citation>
    <scope>NUCLEOTIDE SEQUENCE</scope>
    <source>
        <strain evidence="5">ICT_H6.2</strain>
    </source>
</reference>
<organism evidence="5 6">
    <name type="scientific">Aeoliella straminimaris</name>
    <dbReference type="NCBI Taxonomy" id="2954799"/>
    <lineage>
        <taxon>Bacteria</taxon>
        <taxon>Pseudomonadati</taxon>
        <taxon>Planctomycetota</taxon>
        <taxon>Planctomycetia</taxon>
        <taxon>Pirellulales</taxon>
        <taxon>Lacipirellulaceae</taxon>
        <taxon>Aeoliella</taxon>
    </lineage>
</organism>
<gene>
    <name evidence="5" type="ORF">NG895_09485</name>
</gene>
<sequence>MSVESVELGELCTLKNGKAYKESDWATDGHPIIRIQNLNNADKPFNYWPNGLDGQVEVHPGDVLLAWSGTPGTSFGAHLWQGRVGVLNQHIFRVDLDRTRISKRWAVLAINKQLDRLIDSAHGGVGLKHVTRGVVAGLEIPLPPLAEQKRIAAILDKADAVRRKRQRAIQLADEFLKSAFLEMFGDPVTNPKGWEVVKLEEIAAVNRGKFTPRPRNDPRFYGGVYPFIQTGELARTDGTLHSYSQTLNEEGIKVSRKFRKGTIAIAIAANIGDTAILGFDAYATDSVVGIEVNEENARKEFIEYWLRFQQDVLKAKAPETAQKNINLAVLRPLPTILPPMVLQSAFAEVYCRTEQSHDSHEMALKASTDLFNSLVQRAFRGEL</sequence>
<keyword evidence="3" id="KW-0238">DNA-binding</keyword>
<evidence type="ECO:0000313" key="5">
    <source>
        <dbReference type="EMBL" id="MCO6044139.1"/>
    </source>
</evidence>
<protein>
    <submittedName>
        <fullName evidence="5">Restriction endonuclease subunit S</fullName>
        <ecNumber evidence="5">3.1.21.-</ecNumber>
    </submittedName>
</protein>
<keyword evidence="2" id="KW-0680">Restriction system</keyword>
<name>A0A9X2F939_9BACT</name>
<keyword evidence="5" id="KW-0378">Hydrolase</keyword>
<evidence type="ECO:0000256" key="1">
    <source>
        <dbReference type="ARBA" id="ARBA00010923"/>
    </source>
</evidence>
<feature type="domain" description="Type I restriction modification DNA specificity" evidence="4">
    <location>
        <begin position="191"/>
        <end position="343"/>
    </location>
</feature>
<dbReference type="PANTHER" id="PTHR30408:SF12">
    <property type="entry name" value="TYPE I RESTRICTION ENZYME MJAVIII SPECIFICITY SUBUNIT"/>
    <property type="match status" value="1"/>
</dbReference>
<dbReference type="EC" id="3.1.21.-" evidence="5"/>
<evidence type="ECO:0000256" key="3">
    <source>
        <dbReference type="ARBA" id="ARBA00023125"/>
    </source>
</evidence>
<accession>A0A9X2F939</accession>
<dbReference type="SUPFAM" id="SSF116734">
    <property type="entry name" value="DNA methylase specificity domain"/>
    <property type="match status" value="2"/>
</dbReference>
<dbReference type="RefSeq" id="WP_252852245.1">
    <property type="nucleotide sequence ID" value="NZ_JAMXLR010000036.1"/>
</dbReference>
<dbReference type="CDD" id="cd17254">
    <property type="entry name" value="RMtype1_S_FclI-TRD1-CR1_like"/>
    <property type="match status" value="1"/>
</dbReference>
<keyword evidence="5" id="KW-0540">Nuclease</keyword>
<dbReference type="Pfam" id="PF01420">
    <property type="entry name" value="Methylase_S"/>
    <property type="match status" value="2"/>
</dbReference>
<dbReference type="GO" id="GO:0016787">
    <property type="term" value="F:hydrolase activity"/>
    <property type="evidence" value="ECO:0007669"/>
    <property type="project" value="UniProtKB-KW"/>
</dbReference>
<dbReference type="CDD" id="cd17282">
    <property type="entry name" value="RMtype1_S_Eco16444ORF1681_TRD1-CR1_like"/>
    <property type="match status" value="1"/>
</dbReference>
<comment type="caution">
    <text evidence="5">The sequence shown here is derived from an EMBL/GenBank/DDBJ whole genome shotgun (WGS) entry which is preliminary data.</text>
</comment>
<dbReference type="GO" id="GO:0004519">
    <property type="term" value="F:endonuclease activity"/>
    <property type="evidence" value="ECO:0007669"/>
    <property type="project" value="UniProtKB-KW"/>
</dbReference>
<evidence type="ECO:0000313" key="6">
    <source>
        <dbReference type="Proteomes" id="UP001155241"/>
    </source>
</evidence>
<dbReference type="InterPro" id="IPR044946">
    <property type="entry name" value="Restrct_endonuc_typeI_TRD_sf"/>
</dbReference>
<evidence type="ECO:0000259" key="4">
    <source>
        <dbReference type="Pfam" id="PF01420"/>
    </source>
</evidence>
<dbReference type="AlphaFoldDB" id="A0A9X2F939"/>
<evidence type="ECO:0000256" key="2">
    <source>
        <dbReference type="ARBA" id="ARBA00022747"/>
    </source>
</evidence>
<dbReference type="Gene3D" id="3.90.220.20">
    <property type="entry name" value="DNA methylase specificity domains"/>
    <property type="match status" value="2"/>
</dbReference>
<dbReference type="InterPro" id="IPR052021">
    <property type="entry name" value="Type-I_RS_S_subunit"/>
</dbReference>
<dbReference type="GO" id="GO:0003677">
    <property type="term" value="F:DNA binding"/>
    <property type="evidence" value="ECO:0007669"/>
    <property type="project" value="UniProtKB-KW"/>
</dbReference>
<dbReference type="InterPro" id="IPR000055">
    <property type="entry name" value="Restrct_endonuc_typeI_TRD"/>
</dbReference>
<dbReference type="PANTHER" id="PTHR30408">
    <property type="entry name" value="TYPE-1 RESTRICTION ENZYME ECOKI SPECIFICITY PROTEIN"/>
    <property type="match status" value="1"/>
</dbReference>
<keyword evidence="5" id="KW-0255">Endonuclease</keyword>
<dbReference type="GO" id="GO:0009307">
    <property type="term" value="P:DNA restriction-modification system"/>
    <property type="evidence" value="ECO:0007669"/>
    <property type="project" value="UniProtKB-KW"/>
</dbReference>
<keyword evidence="6" id="KW-1185">Reference proteome</keyword>
<proteinExistence type="inferred from homology"/>
<dbReference type="EMBL" id="JAMXLR010000036">
    <property type="protein sequence ID" value="MCO6044139.1"/>
    <property type="molecule type" value="Genomic_DNA"/>
</dbReference>